<evidence type="ECO:0000313" key="3">
    <source>
        <dbReference type="Proteomes" id="UP000192596"/>
    </source>
</evidence>
<dbReference type="SUPFAM" id="SSF53335">
    <property type="entry name" value="S-adenosyl-L-methionine-dependent methyltransferases"/>
    <property type="match status" value="1"/>
</dbReference>
<proteinExistence type="predicted"/>
<dbReference type="NCBIfam" id="NF037959">
    <property type="entry name" value="MFS_SpdSyn"/>
    <property type="match status" value="1"/>
</dbReference>
<evidence type="ECO:0000256" key="1">
    <source>
        <dbReference type="SAM" id="Phobius"/>
    </source>
</evidence>
<keyword evidence="1" id="KW-0812">Transmembrane</keyword>
<dbReference type="AlphaFoldDB" id="A0A1V8SBX4"/>
<feature type="transmembrane region" description="Helical" evidence="1">
    <location>
        <begin position="119"/>
        <end position="142"/>
    </location>
</feature>
<sequence length="574" mass="62967">MSTSRRRTTPRAEQVQSNPKLTRSSQAVVWRPVVTAICLTVLAAVVSNTSQLSLAPVFGSIPSSINHKAAISSTFLTGAIARAFWKPERTTFLHYLPLWAACMPMVATGVVLLSESLGLIVGPMITGFLSCHTIVTVLSYVIAMNVEQIDLSKFFGASDMASVAISAGSLGLFVLLERKIGQYLPDIISLSQHLNPLNLQVVSSLALGAAMPQRQNLFYATVLVANLVALLAPQGSGPYSLAVANAGLGAQNWTLLARQWSNTGYISVLENTEQQYRVLRCDHSLLGGEWQLTPERRKQGWQVSEPIYAVFEMLEAVRLLKSDRPVPDKDAQALVIGLGIGTAPKALMSHGINATIIELDPIVHQYASIYFDLPQAHIAYLSNAIPWVQAQSKLAPRYDYILHDVFTGGAEPLALFTTSFLQNLRSLLSPNGIAAINYAGDLSLPLTSLVLNTIDLAFDRQCSAFRDQAPPPASQAYGPAEDFTNLVVFCRNTPGPIFFRQPREADLLRSQSRRQYLLPNPDLAVDFPLRSSSQSAEVLEDGDLGKWRAQQQESAARHWRIMRTVLPSRVWELY</sequence>
<reference evidence="3" key="1">
    <citation type="submission" date="2017-03" db="EMBL/GenBank/DDBJ databases">
        <title>Genomes of endolithic fungi from Antarctica.</title>
        <authorList>
            <person name="Coleine C."/>
            <person name="Masonjones S."/>
            <person name="Stajich J.E."/>
        </authorList>
    </citation>
    <scope>NUCLEOTIDE SEQUENCE [LARGE SCALE GENOMIC DNA]</scope>
    <source>
        <strain evidence="3">CCFEE 5527</strain>
    </source>
</reference>
<evidence type="ECO:0000313" key="2">
    <source>
        <dbReference type="EMBL" id="OQN96714.1"/>
    </source>
</evidence>
<feature type="transmembrane region" description="Helical" evidence="1">
    <location>
        <begin position="154"/>
        <end position="176"/>
    </location>
</feature>
<keyword evidence="1" id="KW-1133">Transmembrane helix</keyword>
<feature type="transmembrane region" description="Helical" evidence="1">
    <location>
        <begin position="28"/>
        <end position="47"/>
    </location>
</feature>
<dbReference type="Gene3D" id="3.40.50.150">
    <property type="entry name" value="Vaccinia Virus protein VP39"/>
    <property type="match status" value="1"/>
</dbReference>
<dbReference type="Proteomes" id="UP000192596">
    <property type="component" value="Unassembled WGS sequence"/>
</dbReference>
<feature type="transmembrane region" description="Helical" evidence="1">
    <location>
        <begin position="92"/>
        <end position="113"/>
    </location>
</feature>
<keyword evidence="3" id="KW-1185">Reference proteome</keyword>
<evidence type="ECO:0008006" key="4">
    <source>
        <dbReference type="Google" id="ProtNLM"/>
    </source>
</evidence>
<dbReference type="OrthoDB" id="2016285at2759"/>
<accession>A0A1V8SBX4</accession>
<protein>
    <recommendedName>
        <fullName evidence="4">PABS domain-containing protein</fullName>
    </recommendedName>
</protein>
<comment type="caution">
    <text evidence="2">The sequence shown here is derived from an EMBL/GenBank/DDBJ whole genome shotgun (WGS) entry which is preliminary data.</text>
</comment>
<dbReference type="STRING" id="1507870.A0A1V8SBX4"/>
<feature type="transmembrane region" description="Helical" evidence="1">
    <location>
        <begin position="67"/>
        <end position="85"/>
    </location>
</feature>
<dbReference type="InParanoid" id="A0A1V8SBX4"/>
<dbReference type="InterPro" id="IPR029063">
    <property type="entry name" value="SAM-dependent_MTases_sf"/>
</dbReference>
<dbReference type="EMBL" id="NAJO01000062">
    <property type="protein sequence ID" value="OQN96714.1"/>
    <property type="molecule type" value="Genomic_DNA"/>
</dbReference>
<organism evidence="2 3">
    <name type="scientific">Cryoendolithus antarcticus</name>
    <dbReference type="NCBI Taxonomy" id="1507870"/>
    <lineage>
        <taxon>Eukaryota</taxon>
        <taxon>Fungi</taxon>
        <taxon>Dikarya</taxon>
        <taxon>Ascomycota</taxon>
        <taxon>Pezizomycotina</taxon>
        <taxon>Dothideomycetes</taxon>
        <taxon>Dothideomycetidae</taxon>
        <taxon>Cladosporiales</taxon>
        <taxon>Cladosporiaceae</taxon>
        <taxon>Cryoendolithus</taxon>
    </lineage>
</organism>
<name>A0A1V8SBX4_9PEZI</name>
<keyword evidence="1" id="KW-0472">Membrane</keyword>
<gene>
    <name evidence="2" type="ORF">B0A48_17138</name>
</gene>